<feature type="transmembrane region" description="Helical" evidence="1">
    <location>
        <begin position="59"/>
        <end position="82"/>
    </location>
</feature>
<feature type="transmembrane region" description="Helical" evidence="1">
    <location>
        <begin position="138"/>
        <end position="159"/>
    </location>
</feature>
<reference evidence="2 3" key="1">
    <citation type="submission" date="2019-08" db="EMBL/GenBank/DDBJ databases">
        <title>Genomes of Subsaximicrobium wynnwilliamsii strains.</title>
        <authorList>
            <person name="Bowman J.P."/>
        </authorList>
    </citation>
    <scope>NUCLEOTIDE SEQUENCE [LARGE SCALE GENOMIC DNA]</scope>
    <source>
        <strain evidence="2 3">2-80-2</strain>
    </source>
</reference>
<dbReference type="OrthoDB" id="1257056at2"/>
<protein>
    <recommendedName>
        <fullName evidence="4">DUF1761 domain-containing protein</fullName>
    </recommendedName>
</protein>
<evidence type="ECO:0000256" key="1">
    <source>
        <dbReference type="SAM" id="Phobius"/>
    </source>
</evidence>
<dbReference type="Proteomes" id="UP000321578">
    <property type="component" value="Unassembled WGS sequence"/>
</dbReference>
<dbReference type="AlphaFoldDB" id="A0A5C6ZB63"/>
<dbReference type="RefSeq" id="WP_147088424.1">
    <property type="nucleotide sequence ID" value="NZ_VORM01000049.1"/>
</dbReference>
<sequence length="165" mass="18849">MNNNKFKITVILTLIPTLVMANAGSPMMWFGILHSLILNSLIGFYESNYLEKREISNRMWLIIIGNYFSMFIGLYFIAPYFSSISGNIDFWGGKTSYGNYELNGFIFGMLASFIAALILEFPFYYLSVKDKTKRKKGTWIFIEANAISNTVMFLIYLMIVVGGSK</sequence>
<organism evidence="2 3">
    <name type="scientific">Subsaximicrobium wynnwilliamsii</name>
    <dbReference type="NCBI Taxonomy" id="291179"/>
    <lineage>
        <taxon>Bacteria</taxon>
        <taxon>Pseudomonadati</taxon>
        <taxon>Bacteroidota</taxon>
        <taxon>Flavobacteriia</taxon>
        <taxon>Flavobacteriales</taxon>
        <taxon>Flavobacteriaceae</taxon>
        <taxon>Subsaximicrobium</taxon>
    </lineage>
</organism>
<evidence type="ECO:0008006" key="4">
    <source>
        <dbReference type="Google" id="ProtNLM"/>
    </source>
</evidence>
<gene>
    <name evidence="2" type="ORF">ESY86_19665</name>
</gene>
<keyword evidence="1" id="KW-0812">Transmembrane</keyword>
<name>A0A5C6ZB63_9FLAO</name>
<keyword evidence="3" id="KW-1185">Reference proteome</keyword>
<dbReference type="EMBL" id="VORO01000045">
    <property type="protein sequence ID" value="TXD86641.1"/>
    <property type="molecule type" value="Genomic_DNA"/>
</dbReference>
<accession>A0A5C6ZB63</accession>
<proteinExistence type="predicted"/>
<feature type="transmembrane region" description="Helical" evidence="1">
    <location>
        <begin position="102"/>
        <end position="126"/>
    </location>
</feature>
<feature type="transmembrane region" description="Helical" evidence="1">
    <location>
        <begin position="31"/>
        <end position="47"/>
    </location>
</feature>
<evidence type="ECO:0000313" key="3">
    <source>
        <dbReference type="Proteomes" id="UP000321578"/>
    </source>
</evidence>
<comment type="caution">
    <text evidence="2">The sequence shown here is derived from an EMBL/GenBank/DDBJ whole genome shotgun (WGS) entry which is preliminary data.</text>
</comment>
<keyword evidence="1" id="KW-0472">Membrane</keyword>
<evidence type="ECO:0000313" key="2">
    <source>
        <dbReference type="EMBL" id="TXD86641.1"/>
    </source>
</evidence>
<keyword evidence="1" id="KW-1133">Transmembrane helix</keyword>